<feature type="compositionally biased region" description="Low complexity" evidence="1">
    <location>
        <begin position="591"/>
        <end position="607"/>
    </location>
</feature>
<feature type="compositionally biased region" description="Polar residues" evidence="1">
    <location>
        <begin position="370"/>
        <end position="384"/>
    </location>
</feature>
<feature type="compositionally biased region" description="Low complexity" evidence="1">
    <location>
        <begin position="693"/>
        <end position="727"/>
    </location>
</feature>
<evidence type="ECO:0000313" key="2">
    <source>
        <dbReference type="EMBL" id="CAB4041330.1"/>
    </source>
</evidence>
<dbReference type="PANTHER" id="PTHR46336">
    <property type="entry name" value="OS02G0260700 PROTEIN"/>
    <property type="match status" value="1"/>
</dbReference>
<feature type="region of interest" description="Disordered" evidence="1">
    <location>
        <begin position="591"/>
        <end position="610"/>
    </location>
</feature>
<dbReference type="Gene3D" id="1.25.40.420">
    <property type="match status" value="1"/>
</dbReference>
<accession>A0A7D9M0F8</accession>
<feature type="region of interest" description="Disordered" evidence="1">
    <location>
        <begin position="355"/>
        <end position="477"/>
    </location>
</feature>
<organism evidence="2 3">
    <name type="scientific">Paramuricea clavata</name>
    <name type="common">Red gorgonian</name>
    <name type="synonym">Violescent sea-whip</name>
    <dbReference type="NCBI Taxonomy" id="317549"/>
    <lineage>
        <taxon>Eukaryota</taxon>
        <taxon>Metazoa</taxon>
        <taxon>Cnidaria</taxon>
        <taxon>Anthozoa</taxon>
        <taxon>Octocorallia</taxon>
        <taxon>Malacalcyonacea</taxon>
        <taxon>Plexauridae</taxon>
        <taxon>Paramuricea</taxon>
    </lineage>
</organism>
<proteinExistence type="predicted"/>
<reference evidence="2" key="1">
    <citation type="submission" date="2020-04" db="EMBL/GenBank/DDBJ databases">
        <authorList>
            <person name="Alioto T."/>
            <person name="Alioto T."/>
            <person name="Gomez Garrido J."/>
        </authorList>
    </citation>
    <scope>NUCLEOTIDE SEQUENCE</scope>
    <source>
        <strain evidence="2">A484AB</strain>
    </source>
</reference>
<dbReference type="Proteomes" id="UP001152795">
    <property type="component" value="Unassembled WGS sequence"/>
</dbReference>
<dbReference type="SMART" id="SM00875">
    <property type="entry name" value="BACK"/>
    <property type="match status" value="1"/>
</dbReference>
<dbReference type="OrthoDB" id="5982674at2759"/>
<dbReference type="InterPro" id="IPR011705">
    <property type="entry name" value="BACK"/>
</dbReference>
<feature type="compositionally biased region" description="Low complexity" evidence="1">
    <location>
        <begin position="456"/>
        <end position="469"/>
    </location>
</feature>
<feature type="region of interest" description="Disordered" evidence="1">
    <location>
        <begin position="693"/>
        <end position="759"/>
    </location>
</feature>
<protein>
    <submittedName>
        <fullName evidence="2">Uncharacterized protein</fullName>
    </submittedName>
</protein>
<dbReference type="Pfam" id="PF07707">
    <property type="entry name" value="BACK"/>
    <property type="match status" value="1"/>
</dbReference>
<dbReference type="AlphaFoldDB" id="A0A7D9M0F8"/>
<evidence type="ECO:0000313" key="3">
    <source>
        <dbReference type="Proteomes" id="UP001152795"/>
    </source>
</evidence>
<comment type="caution">
    <text evidence="2">The sequence shown here is derived from an EMBL/GenBank/DDBJ whole genome shotgun (WGS) entry which is preliminary data.</text>
</comment>
<dbReference type="PANTHER" id="PTHR46336:SF3">
    <property type="entry name" value="BTB_POZ DOMAIN-CONTAINING PROTEIN POB1"/>
    <property type="match status" value="1"/>
</dbReference>
<dbReference type="InterPro" id="IPR045890">
    <property type="entry name" value="POB1-like"/>
</dbReference>
<feature type="region of interest" description="Disordered" evidence="1">
    <location>
        <begin position="628"/>
        <end position="647"/>
    </location>
</feature>
<keyword evidence="3" id="KW-1185">Reference proteome</keyword>
<evidence type="ECO:0000256" key="1">
    <source>
        <dbReference type="SAM" id="MobiDB-lite"/>
    </source>
</evidence>
<dbReference type="EMBL" id="CACRXK020028142">
    <property type="protein sequence ID" value="CAB4041330.1"/>
    <property type="molecule type" value="Genomic_DNA"/>
</dbReference>
<feature type="compositionally biased region" description="Polar residues" evidence="1">
    <location>
        <begin position="400"/>
        <end position="449"/>
    </location>
</feature>
<sequence length="772" mass="81966">MLLEAMYKIDTLDNASVDELIEVLKLAQKYDVKLVFKKCKYCLETMVDSLELFEKIIRFIKVDNAMADVEDLEKKLQSFLAKEFSPLDITWQTTRFTELCEHSLKCLLSSDELIAASENTIFHALMYWIEQRGIDNVLESQELPSLLSVVRFELMPIDYLYNIVQHNSVAKKLPDFNDHYLRGIYYHALSDTLKRRLPCQPVKRKANTESFISYTWVIPKDKLDKLVLTGNPLQSGKFWYCGYRMVLVISRAIKIMDLAESKALFTATLSLAVINLAQQSEVVIQWQAASRSPTSIPVGKTSTFDEKACMSSVNIRYEMKVKHKINSNVTGTTTIPGFSLGPPEPNGTPTTVTPIGSSPFRPSGGLGFSPTKSSVNTTVGTKTITGFGSSTPPSNPSGSLNFSSPKPSVNTTTGTTTMPRFESSTSPSIPSGGLSFSSPKPSGNTNVGTPTMPAFGSSTPPSNPSGGLSFSSPKPGVNTTARTTTIYIFGSYTPPSIPSRELGFNSPKPSVNITAGTSTTPRLGFSTSFSNPSGGLSFSSPEPTLKTTAGTATMPGFMSTPPSNPSGGFPKPGGNTTVGTPTMPGFGSSTSFPNPSSGLSFSSPNPSVNTTTGTPTMPRFGSSTSFFNPSGPSGGLSFSSPKPSVNTTTGTPTIPGFGSSTSFFNPSGPSGGLSFSSPKPDVNTTTGTLTISRFGSSTSSSIPSGGLSFSSPKPGGNTTTGTPTMPSFVSSTHAPKPCGGLSFGATPRRNTTKKQKSPTPLCLSIEVKMNLV</sequence>
<gene>
    <name evidence="2" type="ORF">PACLA_8A053189</name>
</gene>
<name>A0A7D9M0F8_PARCT</name>
<feature type="compositionally biased region" description="Low complexity" evidence="1">
    <location>
        <begin position="386"/>
        <end position="399"/>
    </location>
</feature>